<sequence>MTGPTRPTRGEELLLAKISAAAGRAYLGKRRATYTAVGYTAPAHAVPVRGIGSLLAFVLYGRPSAPQTRRDARLDLYEHGMTVALKGRIHVVRYDATSVFEEGVAEPYDPARAGTTCTISDADGRRITLHAGPERGGAEDAEEWWPGIRRAVTRARLPRALAALAGGERLTFGDIWLTGEGVGSGRVSARWPQVQQAGIRKGAVGLDIAGTWHRLGPAASEVPNLFVFCALVERLRTDGIR</sequence>
<comment type="caution">
    <text evidence="1">The sequence shown here is derived from an EMBL/GenBank/DDBJ whole genome shotgun (WGS) entry which is preliminary data.</text>
</comment>
<dbReference type="RefSeq" id="WP_229844476.1">
    <property type="nucleotide sequence ID" value="NZ_BMVB01000001.1"/>
</dbReference>
<organism evidence="1 2">
    <name type="scientific">Streptomyces cinnamoneus</name>
    <name type="common">Streptoverticillium cinnamoneum</name>
    <dbReference type="NCBI Taxonomy" id="53446"/>
    <lineage>
        <taxon>Bacteria</taxon>
        <taxon>Bacillati</taxon>
        <taxon>Actinomycetota</taxon>
        <taxon>Actinomycetes</taxon>
        <taxon>Kitasatosporales</taxon>
        <taxon>Streptomycetaceae</taxon>
        <taxon>Streptomyces</taxon>
        <taxon>Streptomyces cinnamoneus group</taxon>
    </lineage>
</organism>
<dbReference type="InterPro" id="IPR046492">
    <property type="entry name" value="DUF6585"/>
</dbReference>
<dbReference type="Pfam" id="PF20226">
    <property type="entry name" value="DUF6585"/>
    <property type="match status" value="1"/>
</dbReference>
<evidence type="ECO:0000313" key="1">
    <source>
        <dbReference type="EMBL" id="GHC32086.1"/>
    </source>
</evidence>
<accession>A0A918WEG8</accession>
<reference evidence="1" key="2">
    <citation type="submission" date="2020-09" db="EMBL/GenBank/DDBJ databases">
        <authorList>
            <person name="Sun Q."/>
            <person name="Ohkuma M."/>
        </authorList>
    </citation>
    <scope>NUCLEOTIDE SEQUENCE</scope>
    <source>
        <strain evidence="1">JCM 4633</strain>
    </source>
</reference>
<evidence type="ECO:0000313" key="2">
    <source>
        <dbReference type="Proteomes" id="UP000646244"/>
    </source>
</evidence>
<dbReference type="AlphaFoldDB" id="A0A918WEG8"/>
<dbReference type="EMBL" id="BMVB01000001">
    <property type="protein sequence ID" value="GHC32086.1"/>
    <property type="molecule type" value="Genomic_DNA"/>
</dbReference>
<name>A0A918WEG8_STRCJ</name>
<reference evidence="1" key="1">
    <citation type="journal article" date="2014" name="Int. J. Syst. Evol. Microbiol.">
        <title>Complete genome sequence of Corynebacterium casei LMG S-19264T (=DSM 44701T), isolated from a smear-ripened cheese.</title>
        <authorList>
            <consortium name="US DOE Joint Genome Institute (JGI-PGF)"/>
            <person name="Walter F."/>
            <person name="Albersmeier A."/>
            <person name="Kalinowski J."/>
            <person name="Ruckert C."/>
        </authorList>
    </citation>
    <scope>NUCLEOTIDE SEQUENCE</scope>
    <source>
        <strain evidence="1">JCM 4633</strain>
    </source>
</reference>
<dbReference type="Proteomes" id="UP000646244">
    <property type="component" value="Unassembled WGS sequence"/>
</dbReference>
<gene>
    <name evidence="1" type="ORF">GCM10010507_00290</name>
</gene>
<proteinExistence type="predicted"/>
<protein>
    <submittedName>
        <fullName evidence="1">Uncharacterized protein</fullName>
    </submittedName>
</protein>